<keyword evidence="1" id="KW-0472">Membrane</keyword>
<sequence>MKCPLHGKELRPYQWTSDISGKHKENGRLIFDYMGNIILVQRIYLCVHGRMSHKLRSTTPDIHETLPKYIQEYFPAQLFLRCGFTKALINLIETDITKGVNFFQISEGLASLNFREFSRRNRIYVSATLNSTAVDVASNSSDFYSNPIYSFPSSDQIIRFFLASFEKKKLLYSEAMESLPSSILSCDHTFKISRNVGLVREADSKFVTQFKQLFVSLNEIGEVVAWKLTKSTALSEVEDLLIDLKKRNLVKGKTLKLVCVDDCCHVRNKYEKIFPGVDVKLDLFHACQRITKTFTKGNALHNDITRDFIQIFRDNNDLGETRTKHTPSEEQIEKNLNSFHDRWINVPSSPLTSATQTELENLRQHIRKGCLSCIPPGCGTERNEQLHRLLNRSMITGASIISVELAIALLTVIFYSTIKKNFRVKT</sequence>
<dbReference type="EMBL" id="CALNXK010000059">
    <property type="protein sequence ID" value="CAH3137591.1"/>
    <property type="molecule type" value="Genomic_DNA"/>
</dbReference>
<keyword evidence="3" id="KW-1185">Reference proteome</keyword>
<keyword evidence="1" id="KW-0812">Transmembrane</keyword>
<proteinExistence type="predicted"/>
<evidence type="ECO:0000256" key="1">
    <source>
        <dbReference type="SAM" id="Phobius"/>
    </source>
</evidence>
<evidence type="ECO:0008006" key="4">
    <source>
        <dbReference type="Google" id="ProtNLM"/>
    </source>
</evidence>
<evidence type="ECO:0000313" key="2">
    <source>
        <dbReference type="EMBL" id="CAH3137591.1"/>
    </source>
</evidence>
<name>A0ABN8P9V8_9CNID</name>
<feature type="transmembrane region" description="Helical" evidence="1">
    <location>
        <begin position="394"/>
        <end position="415"/>
    </location>
</feature>
<reference evidence="2 3" key="1">
    <citation type="submission" date="2022-05" db="EMBL/GenBank/DDBJ databases">
        <authorList>
            <consortium name="Genoscope - CEA"/>
            <person name="William W."/>
        </authorList>
    </citation>
    <scope>NUCLEOTIDE SEQUENCE [LARGE SCALE GENOMIC DNA]</scope>
</reference>
<accession>A0ABN8P9V8</accession>
<dbReference type="Proteomes" id="UP001159405">
    <property type="component" value="Unassembled WGS sequence"/>
</dbReference>
<comment type="caution">
    <text evidence="2">The sequence shown here is derived from an EMBL/GenBank/DDBJ whole genome shotgun (WGS) entry which is preliminary data.</text>
</comment>
<keyword evidence="1" id="KW-1133">Transmembrane helix</keyword>
<organism evidence="2 3">
    <name type="scientific">Porites lobata</name>
    <dbReference type="NCBI Taxonomy" id="104759"/>
    <lineage>
        <taxon>Eukaryota</taxon>
        <taxon>Metazoa</taxon>
        <taxon>Cnidaria</taxon>
        <taxon>Anthozoa</taxon>
        <taxon>Hexacorallia</taxon>
        <taxon>Scleractinia</taxon>
        <taxon>Fungiina</taxon>
        <taxon>Poritidae</taxon>
        <taxon>Porites</taxon>
    </lineage>
</organism>
<evidence type="ECO:0000313" key="3">
    <source>
        <dbReference type="Proteomes" id="UP001159405"/>
    </source>
</evidence>
<gene>
    <name evidence="2" type="ORF">PLOB_00039072</name>
</gene>
<protein>
    <recommendedName>
        <fullName evidence="4">Transposase</fullName>
    </recommendedName>
</protein>